<dbReference type="SUPFAM" id="SSF53756">
    <property type="entry name" value="UDP-Glycosyltransferase/glycogen phosphorylase"/>
    <property type="match status" value="1"/>
</dbReference>
<dbReference type="HAMAP" id="MF_00484">
    <property type="entry name" value="Glycogen_synth"/>
    <property type="match status" value="1"/>
</dbReference>
<dbReference type="Gene3D" id="3.40.50.2000">
    <property type="entry name" value="Glycogen Phosphorylase B"/>
    <property type="match status" value="2"/>
</dbReference>
<comment type="similarity">
    <text evidence="3 7">Belongs to the glycosyltransferase 1 family. Bacterial/plant glycogen synthase subfamily.</text>
</comment>
<comment type="function">
    <text evidence="2 7">Synthesizes alpha-1,4-glucan chains using ADP-glucose.</text>
</comment>
<evidence type="ECO:0000259" key="8">
    <source>
        <dbReference type="Pfam" id="PF00534"/>
    </source>
</evidence>
<gene>
    <name evidence="10" type="primary">glgA_1</name>
    <name evidence="7" type="synonym">glgA</name>
    <name evidence="10" type="ORF">PAECIP111893_00122</name>
</gene>
<protein>
    <recommendedName>
        <fullName evidence="7">Glycogen synthase</fullName>
        <ecNumber evidence="7">2.4.1.21</ecNumber>
    </recommendedName>
    <alternativeName>
        <fullName evidence="7">Starch [bacterial glycogen] synthase</fullName>
    </alternativeName>
</protein>
<evidence type="ECO:0000256" key="7">
    <source>
        <dbReference type="HAMAP-Rule" id="MF_00484"/>
    </source>
</evidence>
<keyword evidence="6 7" id="KW-0320">Glycogen biosynthesis</keyword>
<dbReference type="NCBIfam" id="TIGR02095">
    <property type="entry name" value="glgA"/>
    <property type="match status" value="1"/>
</dbReference>
<proteinExistence type="inferred from homology"/>
<dbReference type="CDD" id="cd03791">
    <property type="entry name" value="GT5_Glycogen_synthase_DULL1-like"/>
    <property type="match status" value="1"/>
</dbReference>
<feature type="domain" description="Starch synthase catalytic" evidence="9">
    <location>
        <begin position="5"/>
        <end position="235"/>
    </location>
</feature>
<dbReference type="Pfam" id="PF00534">
    <property type="entry name" value="Glycos_transf_1"/>
    <property type="match status" value="1"/>
</dbReference>
<evidence type="ECO:0000256" key="3">
    <source>
        <dbReference type="ARBA" id="ARBA00010281"/>
    </source>
</evidence>
<feature type="domain" description="Glycosyl transferase family 1" evidence="8">
    <location>
        <begin position="297"/>
        <end position="448"/>
    </location>
</feature>
<dbReference type="PANTHER" id="PTHR45825">
    <property type="entry name" value="GRANULE-BOUND STARCH SYNTHASE 1, CHLOROPLASTIC/AMYLOPLASTIC"/>
    <property type="match status" value="1"/>
</dbReference>
<dbReference type="PANTHER" id="PTHR45825:SF11">
    <property type="entry name" value="ALPHA AMYLASE DOMAIN-CONTAINING PROTEIN"/>
    <property type="match status" value="1"/>
</dbReference>
<evidence type="ECO:0000256" key="4">
    <source>
        <dbReference type="ARBA" id="ARBA00022676"/>
    </source>
</evidence>
<evidence type="ECO:0000259" key="9">
    <source>
        <dbReference type="Pfam" id="PF08323"/>
    </source>
</evidence>
<evidence type="ECO:0000256" key="5">
    <source>
        <dbReference type="ARBA" id="ARBA00022679"/>
    </source>
</evidence>
<evidence type="ECO:0000256" key="6">
    <source>
        <dbReference type="ARBA" id="ARBA00023056"/>
    </source>
</evidence>
<comment type="caution">
    <text evidence="10">The sequence shown here is derived from an EMBL/GenBank/DDBJ whole genome shotgun (WGS) entry which is preliminary data.</text>
</comment>
<evidence type="ECO:0000313" key="10">
    <source>
        <dbReference type="EMBL" id="CAH1190038.1"/>
    </source>
</evidence>
<name>A0ABN8FWA3_9BACL</name>
<dbReference type="EC" id="2.4.1.21" evidence="7"/>
<dbReference type="InterPro" id="IPR013534">
    <property type="entry name" value="Starch_synth_cat_dom"/>
</dbReference>
<dbReference type="Proteomes" id="UP000838686">
    <property type="component" value="Unassembled WGS sequence"/>
</dbReference>
<dbReference type="GO" id="GO:0009011">
    <property type="term" value="F:alpha-1,4-glucan glucosyltransferase (ADP-glucose donor) activity"/>
    <property type="evidence" value="ECO:0007669"/>
    <property type="project" value="UniProtKB-EC"/>
</dbReference>
<reference evidence="10" key="1">
    <citation type="submission" date="2022-01" db="EMBL/GenBank/DDBJ databases">
        <authorList>
            <person name="Criscuolo A."/>
        </authorList>
    </citation>
    <scope>NUCLEOTIDE SEQUENCE</scope>
    <source>
        <strain evidence="10">CIP111893</strain>
    </source>
</reference>
<dbReference type="RefSeq" id="WP_236338295.1">
    <property type="nucleotide sequence ID" value="NZ_CAKMMF010000001.1"/>
</dbReference>
<accession>A0ABN8FWA3</accession>
<dbReference type="InterPro" id="IPR001296">
    <property type="entry name" value="Glyco_trans_1"/>
</dbReference>
<keyword evidence="5 7" id="KW-0808">Transferase</keyword>
<dbReference type="EMBL" id="CAKMMF010000001">
    <property type="protein sequence ID" value="CAH1190038.1"/>
    <property type="molecule type" value="Genomic_DNA"/>
</dbReference>
<organism evidence="10 11">
    <name type="scientific">Paenibacillus plantiphilus</name>
    <dbReference type="NCBI Taxonomy" id="2905650"/>
    <lineage>
        <taxon>Bacteria</taxon>
        <taxon>Bacillati</taxon>
        <taxon>Bacillota</taxon>
        <taxon>Bacilli</taxon>
        <taxon>Bacillales</taxon>
        <taxon>Paenibacillaceae</taxon>
        <taxon>Paenibacillus</taxon>
    </lineage>
</organism>
<dbReference type="Pfam" id="PF08323">
    <property type="entry name" value="Glyco_transf_5"/>
    <property type="match status" value="1"/>
</dbReference>
<keyword evidence="4 7" id="KW-0328">Glycosyltransferase</keyword>
<comment type="pathway">
    <text evidence="7">Glycan biosynthesis; glycogen biosynthesis.</text>
</comment>
<evidence type="ECO:0000256" key="1">
    <source>
        <dbReference type="ARBA" id="ARBA00001478"/>
    </source>
</evidence>
<evidence type="ECO:0000313" key="11">
    <source>
        <dbReference type="Proteomes" id="UP000838686"/>
    </source>
</evidence>
<keyword evidence="11" id="KW-1185">Reference proteome</keyword>
<sequence length="476" mass="54997">MNNTVLFVTSQLYPFTTGTMGIFNYSLPKNLIEMGWDARVIVPKMNKTFRAYPSDTKIMAVLDIGMGDSAHICTIEACVYDGIPLYFMYDTHYFDRDELYGYEDEGERFSFFCKAVLEALPHLDFKPRILHCQDWHTGFIPLLKKAKYDEQPFYRDIKTLYTIHNMGYQGVFGKDNCVHLDMSWEELLEHRVDYNDGINFMKAGLLHADMITTVSPTYAKEIATEKYGSTLEVTVQERQEDIYGVLCGLDLEINNPATDTRIYANYDEHSLEGKDLNKRMLQQALGFEVREDIPMLSLFSRLKTEKGLDLVRDAFEHLMKLDIQFVMVSNGDASYEAYFQEAALRYPDKFFFTLYEDDFAYQAYAASDLFLMPSSYEPCGIGQLIALRYGAVPIVRQVGGLSDSIQRFNEATGEGNGFLFNHYNANVMLYTIRQAIKAYKRRDKWRKMVRACMAQNHGWPRYVKEYTGVYEKVLGA</sequence>
<evidence type="ECO:0000256" key="2">
    <source>
        <dbReference type="ARBA" id="ARBA00002764"/>
    </source>
</evidence>
<dbReference type="InterPro" id="IPR011835">
    <property type="entry name" value="GS/SS"/>
</dbReference>
<comment type="catalytic activity">
    <reaction evidence="1 7">
        <text>[(1-&gt;4)-alpha-D-glucosyl](n) + ADP-alpha-D-glucose = [(1-&gt;4)-alpha-D-glucosyl](n+1) + ADP + H(+)</text>
        <dbReference type="Rhea" id="RHEA:18189"/>
        <dbReference type="Rhea" id="RHEA-COMP:9584"/>
        <dbReference type="Rhea" id="RHEA-COMP:9587"/>
        <dbReference type="ChEBI" id="CHEBI:15378"/>
        <dbReference type="ChEBI" id="CHEBI:15444"/>
        <dbReference type="ChEBI" id="CHEBI:57498"/>
        <dbReference type="ChEBI" id="CHEBI:456216"/>
        <dbReference type="EC" id="2.4.1.21"/>
    </reaction>
</comment>
<comment type="caution">
    <text evidence="7">Lacks conserved residue(s) required for the propagation of feature annotation.</text>
</comment>